<evidence type="ECO:0000256" key="1">
    <source>
        <dbReference type="SAM" id="MobiDB-lite"/>
    </source>
</evidence>
<sequence>ELPIKEDYSGDIPLLGDKIKVARKGGRNKRNSSRKSLDADTFEKVNSPTGLSPKKSPIKDSVFETIPDSFRVYRAQPKLDVPNSDESDMSFTDSSCSSCSRFHSHDSDSELGSSFDDSYCSDSEFFSSEDEYPNENKDKEIRHGDDKAPIQESNEKLLKKYQEDNKSLKSRKS</sequence>
<feature type="compositionally biased region" description="Low complexity" evidence="1">
    <location>
        <begin position="113"/>
        <end position="126"/>
    </location>
</feature>
<feature type="region of interest" description="Disordered" evidence="1">
    <location>
        <begin position="23"/>
        <end position="60"/>
    </location>
</feature>
<dbReference type="AlphaFoldDB" id="I1VIY7"/>
<feature type="compositionally biased region" description="Basic and acidic residues" evidence="1">
    <location>
        <begin position="134"/>
        <end position="167"/>
    </location>
</feature>
<organism evidence="2">
    <name type="scientific">Trichomyia sp. nov. 2 Thailand</name>
    <dbReference type="NCBI Taxonomy" id="1160122"/>
    <lineage>
        <taxon>Eukaryota</taxon>
        <taxon>Metazoa</taxon>
        <taxon>Ecdysozoa</taxon>
        <taxon>Arthropoda</taxon>
        <taxon>Hexapoda</taxon>
        <taxon>Insecta</taxon>
        <taxon>Pterygota</taxon>
        <taxon>Neoptera</taxon>
        <taxon>Endopterygota</taxon>
        <taxon>Diptera</taxon>
        <taxon>Nematocera</taxon>
        <taxon>Psychodoidea</taxon>
        <taxon>Psychodidae</taxon>
        <taxon>Trichomyia</taxon>
    </lineage>
</organism>
<feature type="non-terminal residue" evidence="2">
    <location>
        <position position="173"/>
    </location>
</feature>
<feature type="non-terminal residue" evidence="2">
    <location>
        <position position="1"/>
    </location>
</feature>
<protein>
    <submittedName>
        <fullName evidence="2">Bromodomain and PHD finger-containing protein</fullName>
    </submittedName>
</protein>
<dbReference type="EMBL" id="JF714438">
    <property type="protein sequence ID" value="AFI44971.1"/>
    <property type="molecule type" value="Genomic_DNA"/>
</dbReference>
<feature type="compositionally biased region" description="Low complexity" evidence="1">
    <location>
        <begin position="89"/>
        <end position="101"/>
    </location>
</feature>
<evidence type="ECO:0000313" key="2">
    <source>
        <dbReference type="EMBL" id="AFI44971.1"/>
    </source>
</evidence>
<accession>I1VIY7</accession>
<feature type="region of interest" description="Disordered" evidence="1">
    <location>
        <begin position="76"/>
        <end position="173"/>
    </location>
</feature>
<reference evidence="2" key="1">
    <citation type="journal article" date="2012" name="Syst. Entomol.">
        <title>Phylogeny of psychodid subfamilies (Diptera: Psychodidae) inferred from nuclear DNA sequences with a review of morphological evidence for relationships.</title>
        <authorList>
            <person name="Curler G.R."/>
            <person name="Moulton J.K."/>
        </authorList>
    </citation>
    <scope>NUCLEOTIDE SEQUENCE</scope>
</reference>
<name>I1VIY7_9DIPT</name>
<feature type="compositionally biased region" description="Basic residues" evidence="1">
    <location>
        <begin position="23"/>
        <end position="33"/>
    </location>
</feature>
<proteinExistence type="predicted"/>